<evidence type="ECO:0000256" key="3">
    <source>
        <dbReference type="ARBA" id="ARBA00022840"/>
    </source>
</evidence>
<reference evidence="5" key="1">
    <citation type="submission" date="2019-09" db="EMBL/GenBank/DDBJ databases">
        <authorList>
            <person name="Teo W.F.A."/>
            <person name="Duangmal K."/>
        </authorList>
    </citation>
    <scope>NUCLEOTIDE SEQUENCE [LARGE SCALE GENOMIC DNA]</scope>
    <source>
        <strain evidence="5">K81G1</strain>
    </source>
</reference>
<dbReference type="InterPro" id="IPR017871">
    <property type="entry name" value="ABC_transporter-like_CS"/>
</dbReference>
<protein>
    <submittedName>
        <fullName evidence="5">ABC transporter ATP-binding protein</fullName>
    </submittedName>
</protein>
<dbReference type="SMART" id="SM00382">
    <property type="entry name" value="AAA"/>
    <property type="match status" value="1"/>
</dbReference>
<dbReference type="InterPro" id="IPR027417">
    <property type="entry name" value="P-loop_NTPase"/>
</dbReference>
<dbReference type="PROSITE" id="PS00211">
    <property type="entry name" value="ABC_TRANSPORTER_1"/>
    <property type="match status" value="1"/>
</dbReference>
<keyword evidence="1" id="KW-0813">Transport</keyword>
<dbReference type="InterPro" id="IPR003439">
    <property type="entry name" value="ABC_transporter-like_ATP-bd"/>
</dbReference>
<name>A0A5N0VNX6_9PSEU</name>
<dbReference type="AlphaFoldDB" id="A0A5N0VNX6"/>
<dbReference type="PROSITE" id="PS50893">
    <property type="entry name" value="ABC_TRANSPORTER_2"/>
    <property type="match status" value="1"/>
</dbReference>
<dbReference type="PANTHER" id="PTHR42939">
    <property type="entry name" value="ABC TRANSPORTER ATP-BINDING PROTEIN ALBC-RELATED"/>
    <property type="match status" value="1"/>
</dbReference>
<dbReference type="InterPro" id="IPR051782">
    <property type="entry name" value="ABC_Transporter_VariousFunc"/>
</dbReference>
<dbReference type="EMBL" id="VMNW02000001">
    <property type="protein sequence ID" value="KAA9166920.1"/>
    <property type="molecule type" value="Genomic_DNA"/>
</dbReference>
<keyword evidence="3 5" id="KW-0067">ATP-binding</keyword>
<dbReference type="GO" id="GO:0005524">
    <property type="term" value="F:ATP binding"/>
    <property type="evidence" value="ECO:0007669"/>
    <property type="project" value="UniProtKB-KW"/>
</dbReference>
<comment type="caution">
    <text evidence="5">The sequence shown here is derived from an EMBL/GenBank/DDBJ whole genome shotgun (WGS) entry which is preliminary data.</text>
</comment>
<evidence type="ECO:0000313" key="6">
    <source>
        <dbReference type="Proteomes" id="UP000319769"/>
    </source>
</evidence>
<sequence>MLRLHGVGKRYGRGRAVLDGLDLEVEAGQVLGVVGTNGCGKSTLLRILAGVSRPTEGVRAGSPSLGYVPDRFPAATRMSALGYLRHLGRISGLSTVDERAVALLERLALEGGPKAPIRRLSKGNAQKVALAQALLGDPELLVLDEPWSGLDPAAHGVLGELIAETRERGAAVVFTAHREDVAHDHASRVFRLTEGKLRAVEASDEHGPCARIRLRGPGSGDWSGEPGLFGITVNGEHLDLTVAAGRSDAILLTALRRGWSVVAVDTPVAK</sequence>
<evidence type="ECO:0000313" key="5">
    <source>
        <dbReference type="EMBL" id="KAA9166920.1"/>
    </source>
</evidence>
<dbReference type="OrthoDB" id="5182800at2"/>
<feature type="domain" description="ABC transporter" evidence="4">
    <location>
        <begin position="2"/>
        <end position="219"/>
    </location>
</feature>
<keyword evidence="2" id="KW-0547">Nucleotide-binding</keyword>
<dbReference type="PANTHER" id="PTHR42939:SF1">
    <property type="entry name" value="ABC TRANSPORTER ATP-BINDING PROTEIN ALBC-RELATED"/>
    <property type="match status" value="1"/>
</dbReference>
<dbReference type="Pfam" id="PF00005">
    <property type="entry name" value="ABC_tran"/>
    <property type="match status" value="1"/>
</dbReference>
<evidence type="ECO:0000256" key="1">
    <source>
        <dbReference type="ARBA" id="ARBA00022448"/>
    </source>
</evidence>
<keyword evidence="6" id="KW-1185">Reference proteome</keyword>
<evidence type="ECO:0000256" key="2">
    <source>
        <dbReference type="ARBA" id="ARBA00022741"/>
    </source>
</evidence>
<organism evidence="5 6">
    <name type="scientific">Amycolatopsis acidicola</name>
    <dbReference type="NCBI Taxonomy" id="2596893"/>
    <lineage>
        <taxon>Bacteria</taxon>
        <taxon>Bacillati</taxon>
        <taxon>Actinomycetota</taxon>
        <taxon>Actinomycetes</taxon>
        <taxon>Pseudonocardiales</taxon>
        <taxon>Pseudonocardiaceae</taxon>
        <taxon>Amycolatopsis</taxon>
    </lineage>
</organism>
<dbReference type="SUPFAM" id="SSF52540">
    <property type="entry name" value="P-loop containing nucleoside triphosphate hydrolases"/>
    <property type="match status" value="1"/>
</dbReference>
<gene>
    <name evidence="5" type="ORF">FPZ12_000500</name>
</gene>
<dbReference type="Gene3D" id="3.40.50.300">
    <property type="entry name" value="P-loop containing nucleotide triphosphate hydrolases"/>
    <property type="match status" value="1"/>
</dbReference>
<dbReference type="RefSeq" id="WP_144745468.1">
    <property type="nucleotide sequence ID" value="NZ_VMNW02000001.1"/>
</dbReference>
<dbReference type="Proteomes" id="UP000319769">
    <property type="component" value="Unassembled WGS sequence"/>
</dbReference>
<evidence type="ECO:0000259" key="4">
    <source>
        <dbReference type="PROSITE" id="PS50893"/>
    </source>
</evidence>
<proteinExistence type="predicted"/>
<accession>A0A5N0VNX6</accession>
<dbReference type="GO" id="GO:0016887">
    <property type="term" value="F:ATP hydrolysis activity"/>
    <property type="evidence" value="ECO:0007669"/>
    <property type="project" value="InterPro"/>
</dbReference>
<dbReference type="InterPro" id="IPR003593">
    <property type="entry name" value="AAA+_ATPase"/>
</dbReference>